<dbReference type="AlphaFoldDB" id="A0A5J4L6L4"/>
<sequence length="487" mass="54722">MVFGMWIFLASLLITFCSLLMGCAINPVTGQRELMFVSERQELEMGKELYPNALWGDLGGGGEYKDEKLKAYLNDIVTKIHKISHRPNLPFQFAIQNSSVPNAWAIPGYVVITRGLLASLDNEAEFTFVMGHEIGHVSARHSARQITSGMLLQAGLAAAGIAMSGKNYSDIALNVGSAAGGLLLLKYSRDHELEADRLGIIYMSKLGYNPQHAISAHKNLEKASQEYLKSIGKESNERSFFEDLLSTHPRTSVRIEEIQHMINEIKPIAITGDGTNREKFQTAVAELKDLNKIYVEYFDKAVREFGKNNIDDADILASKAIKANASQPAFHTLKGFIRLKRKDYHEAEKYFNTALNLDKDYEPALRGIGAIRYYKGEYSDAAGYLKRGISLFPQDVIAHYFLGMSYYKMKMYKTAIPHLDLFAEVQPRHPEIHGILGICYENISDIYSAYNEYIMQLKVNPTNEMGRLAASRVGVLRLIIEGSKIRR</sequence>
<keyword evidence="2" id="KW-0645">Protease</keyword>
<evidence type="ECO:0000313" key="8">
    <source>
        <dbReference type="EMBL" id="GER94540.1"/>
    </source>
</evidence>
<dbReference type="GO" id="GO:0004222">
    <property type="term" value="F:metalloendopeptidase activity"/>
    <property type="evidence" value="ECO:0007669"/>
    <property type="project" value="InterPro"/>
</dbReference>
<dbReference type="SMART" id="SM00028">
    <property type="entry name" value="TPR"/>
    <property type="match status" value="4"/>
</dbReference>
<keyword evidence="3" id="KW-0479">Metal-binding</keyword>
<organism evidence="8">
    <name type="scientific">hot springs metagenome</name>
    <dbReference type="NCBI Taxonomy" id="433727"/>
    <lineage>
        <taxon>unclassified sequences</taxon>
        <taxon>metagenomes</taxon>
        <taxon>ecological metagenomes</taxon>
    </lineage>
</organism>
<gene>
    <name evidence="8" type="ORF">A45J_2303</name>
</gene>
<dbReference type="GO" id="GO:0016020">
    <property type="term" value="C:membrane"/>
    <property type="evidence" value="ECO:0007669"/>
    <property type="project" value="TreeGrafter"/>
</dbReference>
<evidence type="ECO:0000259" key="7">
    <source>
        <dbReference type="Pfam" id="PF01435"/>
    </source>
</evidence>
<dbReference type="InterPro" id="IPR051156">
    <property type="entry name" value="Mito/Outer_Membr_Metalloprot"/>
</dbReference>
<dbReference type="EMBL" id="BLAB01000001">
    <property type="protein sequence ID" value="GER94540.1"/>
    <property type="molecule type" value="Genomic_DNA"/>
</dbReference>
<feature type="domain" description="Peptidase M48" evidence="7">
    <location>
        <begin position="69"/>
        <end position="261"/>
    </location>
</feature>
<evidence type="ECO:0000256" key="1">
    <source>
        <dbReference type="ARBA" id="ARBA00001947"/>
    </source>
</evidence>
<dbReference type="Pfam" id="PF13432">
    <property type="entry name" value="TPR_16"/>
    <property type="match status" value="1"/>
</dbReference>
<keyword evidence="5" id="KW-0862">Zinc</keyword>
<dbReference type="PANTHER" id="PTHR22726:SF1">
    <property type="entry name" value="METALLOENDOPEPTIDASE OMA1, MITOCHONDRIAL"/>
    <property type="match status" value="1"/>
</dbReference>
<keyword evidence="4" id="KW-0378">Hydrolase</keyword>
<protein>
    <submittedName>
        <fullName evidence="8">Peptidase M48</fullName>
    </submittedName>
</protein>
<dbReference type="Pfam" id="PF01435">
    <property type="entry name" value="Peptidase_M48"/>
    <property type="match status" value="1"/>
</dbReference>
<dbReference type="InterPro" id="IPR011990">
    <property type="entry name" value="TPR-like_helical_dom_sf"/>
</dbReference>
<dbReference type="GO" id="GO:0051603">
    <property type="term" value="P:proteolysis involved in protein catabolic process"/>
    <property type="evidence" value="ECO:0007669"/>
    <property type="project" value="TreeGrafter"/>
</dbReference>
<accession>A0A5J4L6L4</accession>
<evidence type="ECO:0000256" key="5">
    <source>
        <dbReference type="ARBA" id="ARBA00022833"/>
    </source>
</evidence>
<evidence type="ECO:0000256" key="4">
    <source>
        <dbReference type="ARBA" id="ARBA00022801"/>
    </source>
</evidence>
<dbReference type="PANTHER" id="PTHR22726">
    <property type="entry name" value="METALLOENDOPEPTIDASE OMA1"/>
    <property type="match status" value="1"/>
</dbReference>
<dbReference type="InterPro" id="IPR001915">
    <property type="entry name" value="Peptidase_M48"/>
</dbReference>
<proteinExistence type="predicted"/>
<dbReference type="Gene3D" id="3.30.2010.10">
    <property type="entry name" value="Metalloproteases ('zincins'), catalytic domain"/>
    <property type="match status" value="1"/>
</dbReference>
<dbReference type="Gene3D" id="1.25.40.10">
    <property type="entry name" value="Tetratricopeptide repeat domain"/>
    <property type="match status" value="1"/>
</dbReference>
<evidence type="ECO:0000256" key="2">
    <source>
        <dbReference type="ARBA" id="ARBA00022670"/>
    </source>
</evidence>
<dbReference type="SUPFAM" id="SSF48452">
    <property type="entry name" value="TPR-like"/>
    <property type="match status" value="1"/>
</dbReference>
<comment type="cofactor">
    <cofactor evidence="1">
        <name>Zn(2+)</name>
        <dbReference type="ChEBI" id="CHEBI:29105"/>
    </cofactor>
</comment>
<comment type="caution">
    <text evidence="8">The sequence shown here is derived from an EMBL/GenBank/DDBJ whole genome shotgun (WGS) entry which is preliminary data.</text>
</comment>
<dbReference type="GO" id="GO:0046872">
    <property type="term" value="F:metal ion binding"/>
    <property type="evidence" value="ECO:0007669"/>
    <property type="project" value="UniProtKB-KW"/>
</dbReference>
<evidence type="ECO:0000256" key="3">
    <source>
        <dbReference type="ARBA" id="ARBA00022723"/>
    </source>
</evidence>
<reference evidence="8" key="1">
    <citation type="submission" date="2019-10" db="EMBL/GenBank/DDBJ databases">
        <title>Metagenomic sequencing of thiosulfate-disproportionating enrichment culture.</title>
        <authorList>
            <person name="Umezawa K."/>
            <person name="Kojima H."/>
            <person name="Fukui M."/>
        </authorList>
    </citation>
    <scope>NUCLEOTIDE SEQUENCE</scope>
    <source>
        <strain evidence="8">45J</strain>
    </source>
</reference>
<evidence type="ECO:0000256" key="6">
    <source>
        <dbReference type="ARBA" id="ARBA00023049"/>
    </source>
</evidence>
<dbReference type="PROSITE" id="PS50005">
    <property type="entry name" value="TPR"/>
    <property type="match status" value="2"/>
</dbReference>
<dbReference type="InterPro" id="IPR019734">
    <property type="entry name" value="TPR_rpt"/>
</dbReference>
<name>A0A5J4L6L4_9ZZZZ</name>
<keyword evidence="6" id="KW-0482">Metalloprotease</keyword>